<dbReference type="FunFam" id="1.10.8.1220:FF:000001">
    <property type="entry name" value="Dynein axonemal heavy chain 5"/>
    <property type="match status" value="1"/>
</dbReference>
<dbReference type="Proteomes" id="UP001274896">
    <property type="component" value="Unassembled WGS sequence"/>
</dbReference>
<dbReference type="InterPro" id="IPR042219">
    <property type="entry name" value="AAA_lid_11_sf"/>
</dbReference>
<keyword evidence="11 19" id="KW-0175">Coiled coil</keyword>
<dbReference type="InterPro" id="IPR013602">
    <property type="entry name" value="Dynein_heavy_linker"/>
</dbReference>
<dbReference type="InterPro" id="IPR043160">
    <property type="entry name" value="Dynein_C_barrel"/>
</dbReference>
<evidence type="ECO:0000256" key="1">
    <source>
        <dbReference type="ARBA" id="ARBA00004230"/>
    </source>
</evidence>
<dbReference type="GO" id="GO:0006355">
    <property type="term" value="P:regulation of DNA-templated transcription"/>
    <property type="evidence" value="ECO:0007669"/>
    <property type="project" value="InterPro"/>
</dbReference>
<dbReference type="InterPro" id="IPR036388">
    <property type="entry name" value="WH-like_DNA-bd_sf"/>
</dbReference>
<evidence type="ECO:0000256" key="16">
    <source>
        <dbReference type="ARBA" id="ARBA00071812"/>
    </source>
</evidence>
<dbReference type="Gene3D" id="3.30.420.10">
    <property type="entry name" value="Ribonuclease H-like superfamily/Ribonuclease H"/>
    <property type="match status" value="1"/>
</dbReference>
<feature type="domain" description="Dynein heavy chain 3 AAA+ lid" evidence="29">
    <location>
        <begin position="2734"/>
        <end position="2830"/>
    </location>
</feature>
<evidence type="ECO:0000259" key="28">
    <source>
        <dbReference type="Pfam" id="PF17852"/>
    </source>
</evidence>
<dbReference type="Gene3D" id="1.20.920.20">
    <property type="match status" value="1"/>
</dbReference>
<dbReference type="FunFam" id="3.40.50.300:FF:000223">
    <property type="entry name" value="Dynein heavy chain 3, axonemal"/>
    <property type="match status" value="1"/>
</dbReference>
<dbReference type="FunFam" id="1.20.920.20:FF:000006">
    <property type="entry name" value="Dynein, axonemal, heavy chain 6"/>
    <property type="match status" value="1"/>
</dbReference>
<dbReference type="FunFam" id="3.20.180.20:FF:000003">
    <property type="entry name" value="Dynein heavy chain 12, axonemal"/>
    <property type="match status" value="1"/>
</dbReference>
<dbReference type="Pfam" id="PF12774">
    <property type="entry name" value="AAA_6"/>
    <property type="match status" value="1"/>
</dbReference>
<evidence type="ECO:0000256" key="20">
    <source>
        <dbReference type="SAM" id="MobiDB-lite"/>
    </source>
</evidence>
<evidence type="ECO:0000256" key="11">
    <source>
        <dbReference type="ARBA" id="ARBA00023054"/>
    </source>
</evidence>
<evidence type="ECO:0000313" key="32">
    <source>
        <dbReference type="EMBL" id="KAK3552077.1"/>
    </source>
</evidence>
<dbReference type="Gene3D" id="3.40.50.300">
    <property type="entry name" value="P-loop containing nucleotide triphosphate hydrolases"/>
    <property type="match status" value="6"/>
</dbReference>
<dbReference type="Gene3D" id="3.10.490.20">
    <property type="match status" value="1"/>
</dbReference>
<dbReference type="Gene3D" id="1.10.287.2620">
    <property type="match status" value="1"/>
</dbReference>
<accession>A0AAE0VER0</accession>
<protein>
    <recommendedName>
        <fullName evidence="16">Dynein axonemal heavy chain 3</fullName>
    </recommendedName>
    <alternativeName>
        <fullName evidence="18">Axonemal beta dynein heavy chain 3</fullName>
    </alternativeName>
    <alternativeName>
        <fullName evidence="17">Ciliary dynein heavy chain 3</fullName>
    </alternativeName>
</protein>
<keyword evidence="10" id="KW-0243">Dynein</keyword>
<dbReference type="InterPro" id="IPR036397">
    <property type="entry name" value="RNaseH_sf"/>
</dbReference>
<dbReference type="FunFam" id="3.40.50.300:FF:000362">
    <property type="entry name" value="Dynein, axonemal, heavy chain 6"/>
    <property type="match status" value="1"/>
</dbReference>
<dbReference type="Gene3D" id="1.20.58.1120">
    <property type="match status" value="1"/>
</dbReference>
<feature type="domain" description="Dynein heavy chain region D6 P-loop" evidence="21">
    <location>
        <begin position="4005"/>
        <end position="4120"/>
    </location>
</feature>
<dbReference type="FunFam" id="1.20.140.100:FF:000004">
    <property type="entry name" value="Dynein axonemal heavy chain 6"/>
    <property type="match status" value="1"/>
</dbReference>
<keyword evidence="4" id="KW-0963">Cytoplasm</keyword>
<reference evidence="32" key="1">
    <citation type="submission" date="2023-06" db="EMBL/GenBank/DDBJ databases">
        <title>Male Hemibagrus guttatus genome.</title>
        <authorList>
            <person name="Bian C."/>
        </authorList>
    </citation>
    <scope>NUCLEOTIDE SEQUENCE</scope>
    <source>
        <strain evidence="32">Male_cb2023</strain>
        <tissue evidence="32">Muscle</tissue>
    </source>
</reference>
<evidence type="ECO:0000256" key="19">
    <source>
        <dbReference type="SAM" id="Coils"/>
    </source>
</evidence>
<keyword evidence="15" id="KW-0966">Cell projection</keyword>
<dbReference type="Pfam" id="PF17857">
    <property type="entry name" value="AAA_lid_1"/>
    <property type="match status" value="1"/>
</dbReference>
<evidence type="ECO:0000259" key="27">
    <source>
        <dbReference type="Pfam" id="PF13518"/>
    </source>
</evidence>
<dbReference type="FunFam" id="1.20.58.1120:FF:000001">
    <property type="entry name" value="dynein heavy chain 2, axonemal"/>
    <property type="match status" value="1"/>
</dbReference>
<keyword evidence="9" id="KW-0282">Flagellum</keyword>
<dbReference type="PANTHER" id="PTHR22878:SF71">
    <property type="entry name" value="DYNEIN, AXONEMAL, HEAVY CHAIN 3"/>
    <property type="match status" value="1"/>
</dbReference>
<dbReference type="InterPro" id="IPR035706">
    <property type="entry name" value="AAA_9"/>
</dbReference>
<dbReference type="SUPFAM" id="SSF46689">
    <property type="entry name" value="Homeodomain-like"/>
    <property type="match status" value="1"/>
</dbReference>
<dbReference type="InterPro" id="IPR041589">
    <property type="entry name" value="DNAH3_AAA_lid_1"/>
</dbReference>
<comment type="subcellular location">
    <subcellularLocation>
        <location evidence="1">Cell projection</location>
        <location evidence="1">Cilium</location>
        <location evidence="1">Flagellum</location>
    </subcellularLocation>
    <subcellularLocation>
        <location evidence="2">Cytoplasm</location>
        <location evidence="2">Cytoskeleton</location>
        <location evidence="2">Cilium axoneme</location>
    </subcellularLocation>
</comment>
<dbReference type="InterPro" id="IPR024317">
    <property type="entry name" value="Dynein_heavy_chain_D4_dom"/>
</dbReference>
<feature type="domain" description="Dynein heavy chain C-terminal" evidence="31">
    <location>
        <begin position="4477"/>
        <end position="4759"/>
    </location>
</feature>
<dbReference type="GO" id="GO:0008569">
    <property type="term" value="F:minus-end-directed microtubule motor activity"/>
    <property type="evidence" value="ECO:0007669"/>
    <property type="project" value="InterPro"/>
</dbReference>
<dbReference type="Pfam" id="PF03028">
    <property type="entry name" value="Dynein_heavy"/>
    <property type="match status" value="1"/>
</dbReference>
<keyword evidence="12" id="KW-0969">Cilium</keyword>
<dbReference type="Pfam" id="PF12775">
    <property type="entry name" value="AAA_7"/>
    <property type="match status" value="1"/>
</dbReference>
<dbReference type="EMBL" id="JAUCMX010000003">
    <property type="protein sequence ID" value="KAK3552077.1"/>
    <property type="molecule type" value="Genomic_DNA"/>
</dbReference>
<dbReference type="InterPro" id="IPR055247">
    <property type="entry name" value="InsJ-like_HTH"/>
</dbReference>
<organism evidence="32 33">
    <name type="scientific">Hemibagrus guttatus</name>
    <dbReference type="NCBI Taxonomy" id="175788"/>
    <lineage>
        <taxon>Eukaryota</taxon>
        <taxon>Metazoa</taxon>
        <taxon>Chordata</taxon>
        <taxon>Craniata</taxon>
        <taxon>Vertebrata</taxon>
        <taxon>Euteleostomi</taxon>
        <taxon>Actinopterygii</taxon>
        <taxon>Neopterygii</taxon>
        <taxon>Teleostei</taxon>
        <taxon>Ostariophysi</taxon>
        <taxon>Siluriformes</taxon>
        <taxon>Bagridae</taxon>
        <taxon>Hemibagrus</taxon>
    </lineage>
</organism>
<dbReference type="Gene3D" id="1.20.920.30">
    <property type="match status" value="1"/>
</dbReference>
<comment type="similarity">
    <text evidence="3">Belongs to the dynein heavy chain family.</text>
</comment>
<evidence type="ECO:0000259" key="31">
    <source>
        <dbReference type="Pfam" id="PF18199"/>
    </source>
</evidence>
<dbReference type="FunFam" id="1.10.8.720:FF:000001">
    <property type="entry name" value="dynein heavy chain 7, axonemal"/>
    <property type="match status" value="1"/>
</dbReference>
<evidence type="ECO:0000256" key="10">
    <source>
        <dbReference type="ARBA" id="ARBA00023017"/>
    </source>
</evidence>
<evidence type="ECO:0000259" key="25">
    <source>
        <dbReference type="Pfam" id="PF12780"/>
    </source>
</evidence>
<dbReference type="GO" id="GO:0007018">
    <property type="term" value="P:microtubule-based movement"/>
    <property type="evidence" value="ECO:0007669"/>
    <property type="project" value="InterPro"/>
</dbReference>
<dbReference type="Gene3D" id="1.20.1270.280">
    <property type="match status" value="1"/>
</dbReference>
<dbReference type="InterPro" id="IPR035699">
    <property type="entry name" value="AAA_6"/>
</dbReference>
<dbReference type="Pfam" id="PF18198">
    <property type="entry name" value="AAA_lid_11"/>
    <property type="match status" value="1"/>
</dbReference>
<evidence type="ECO:0000256" key="6">
    <source>
        <dbReference type="ARBA" id="ARBA00022737"/>
    </source>
</evidence>
<dbReference type="GO" id="GO:0005858">
    <property type="term" value="C:axonemal dynein complex"/>
    <property type="evidence" value="ECO:0007669"/>
    <property type="project" value="UniProtKB-ARBA"/>
</dbReference>
<dbReference type="Pfam" id="PF08393">
    <property type="entry name" value="DHC_N2"/>
    <property type="match status" value="1"/>
</dbReference>
<comment type="caution">
    <text evidence="32">The sequence shown here is derived from an EMBL/GenBank/DDBJ whole genome shotgun (WGS) entry which is preliminary data.</text>
</comment>
<dbReference type="FunFam" id="1.20.1270.280:FF:000001">
    <property type="entry name" value="dynein heavy chain 7, axonemal"/>
    <property type="match status" value="1"/>
</dbReference>
<keyword evidence="5" id="KW-0493">Microtubule</keyword>
<feature type="coiled-coil region" evidence="19">
    <location>
        <begin position="1126"/>
        <end position="1178"/>
    </location>
</feature>
<feature type="domain" description="Dynein heavy chain AAA module D4" evidence="25">
    <location>
        <begin position="2892"/>
        <end position="3152"/>
    </location>
</feature>
<dbReference type="InterPro" id="IPR009057">
    <property type="entry name" value="Homeodomain-like_sf"/>
</dbReference>
<evidence type="ECO:0000256" key="3">
    <source>
        <dbReference type="ARBA" id="ARBA00008887"/>
    </source>
</evidence>
<feature type="domain" description="Dynein heavy chain ATP-binding dynein motor region" evidence="26">
    <location>
        <begin position="3540"/>
        <end position="3761"/>
    </location>
</feature>
<evidence type="ECO:0000259" key="24">
    <source>
        <dbReference type="Pfam" id="PF12777"/>
    </source>
</evidence>
<dbReference type="FunFam" id="1.10.472.130:FF:000008">
    <property type="entry name" value="Dynein axonemal heavy chain 3"/>
    <property type="match status" value="1"/>
</dbReference>
<dbReference type="GO" id="GO:0031514">
    <property type="term" value="C:motile cilium"/>
    <property type="evidence" value="ECO:0007669"/>
    <property type="project" value="UniProtKB-SubCell"/>
</dbReference>
<dbReference type="InterPro" id="IPR042222">
    <property type="entry name" value="Dynein_2_N"/>
</dbReference>
<evidence type="ECO:0000313" key="33">
    <source>
        <dbReference type="Proteomes" id="UP001274896"/>
    </source>
</evidence>
<evidence type="ECO:0000259" key="29">
    <source>
        <dbReference type="Pfam" id="PF17857"/>
    </source>
</evidence>
<dbReference type="Pfam" id="PF13518">
    <property type="entry name" value="HTH_28"/>
    <property type="match status" value="1"/>
</dbReference>
<evidence type="ECO:0000259" key="30">
    <source>
        <dbReference type="Pfam" id="PF18198"/>
    </source>
</evidence>
<evidence type="ECO:0000256" key="17">
    <source>
        <dbReference type="ARBA" id="ARBA00078559"/>
    </source>
</evidence>
<keyword evidence="7" id="KW-0547">Nucleotide-binding</keyword>
<dbReference type="Gene3D" id="1.10.8.1220">
    <property type="match status" value="1"/>
</dbReference>
<dbReference type="Pfam" id="PF18199">
    <property type="entry name" value="Dynein_C"/>
    <property type="match status" value="1"/>
</dbReference>
<dbReference type="FunFam" id="3.40.50.300:FF:002141">
    <property type="entry name" value="Dynein heavy chain"/>
    <property type="match status" value="1"/>
</dbReference>
<dbReference type="Gene3D" id="1.10.8.720">
    <property type="entry name" value="Region D6 of dynein motor"/>
    <property type="match status" value="1"/>
</dbReference>
<evidence type="ECO:0000256" key="2">
    <source>
        <dbReference type="ARBA" id="ARBA00004430"/>
    </source>
</evidence>
<dbReference type="Gene3D" id="1.20.140.100">
    <property type="entry name" value="Dynein heavy chain, N-terminal domain 2"/>
    <property type="match status" value="1"/>
</dbReference>
<keyword evidence="8" id="KW-0067">ATP-binding</keyword>
<dbReference type="GO" id="GO:0051959">
    <property type="term" value="F:dynein light intermediate chain binding"/>
    <property type="evidence" value="ECO:0007669"/>
    <property type="project" value="InterPro"/>
</dbReference>
<dbReference type="Pfam" id="PF12777">
    <property type="entry name" value="MT"/>
    <property type="match status" value="1"/>
</dbReference>
<dbReference type="FunFam" id="3.40.50.300:FF:000044">
    <property type="entry name" value="Dynein heavy chain 5, axonemal"/>
    <property type="match status" value="1"/>
</dbReference>
<feature type="domain" description="Dynein heavy chain AAA 5 extension" evidence="28">
    <location>
        <begin position="2371"/>
        <end position="2511"/>
    </location>
</feature>
<evidence type="ECO:0000256" key="9">
    <source>
        <dbReference type="ARBA" id="ARBA00022846"/>
    </source>
</evidence>
<keyword evidence="13" id="KW-0505">Motor protein</keyword>
<dbReference type="Gene3D" id="1.10.10.10">
    <property type="entry name" value="Winged helix-like DNA-binding domain superfamily/Winged helix DNA-binding domain"/>
    <property type="match status" value="1"/>
</dbReference>
<evidence type="ECO:0000259" key="21">
    <source>
        <dbReference type="Pfam" id="PF03028"/>
    </source>
</evidence>
<feature type="domain" description="Dynein heavy chain linker" evidence="22">
    <location>
        <begin position="1402"/>
        <end position="1805"/>
    </location>
</feature>
<dbReference type="PANTHER" id="PTHR22878">
    <property type="entry name" value="DYNEIN HEAVY CHAIN 6, AXONEMAL-LIKE-RELATED"/>
    <property type="match status" value="1"/>
</dbReference>
<dbReference type="SUPFAM" id="SSF52540">
    <property type="entry name" value="P-loop containing nucleoside triphosphate hydrolases"/>
    <property type="match status" value="4"/>
</dbReference>
<evidence type="ECO:0000256" key="4">
    <source>
        <dbReference type="ARBA" id="ARBA00022490"/>
    </source>
</evidence>
<evidence type="ECO:0000256" key="7">
    <source>
        <dbReference type="ARBA" id="ARBA00022741"/>
    </source>
</evidence>
<dbReference type="Pfam" id="PF12781">
    <property type="entry name" value="AAA_9"/>
    <property type="match status" value="1"/>
</dbReference>
<keyword evidence="6" id="KW-0677">Repeat</keyword>
<dbReference type="Gene3D" id="1.10.8.710">
    <property type="match status" value="1"/>
</dbReference>
<sequence length="4763" mass="542475">QDLAISLNNSMISPSATACNLGVTMDNQLSFSSHVANVTRSCQFLLYNIRRIRPFLSTQATQVLVQSLVISRLDYCDSLLAGLPLNAIRPLQMIQNAAAPLVFNLPKFSHTTPLLRSLHWLPVAARIRFKTLMLAYKAKNGPAPSYLKALITPRTAPRSLRSTSTARLVPPSLREKGRYTSRLFSVLAPRRWDKLPLGVRTAESLTVFKRQLKTYLFLKYIFDNVSLIRDILEVSKLLNYDIGLISLVQEKAFDRVEHLHLWKTLEAFGFCRDFMNKIRVLYSDVESILKVNGGLCTPFKVNRGLACVAPPPHLLAEVQAVMVNFFWDKLHWVPQGVLYLPEEEGGQGLTHLQSQMATFHLLFIQRLLNNTALSSWQATACTLLHNAEGLQMDRSLFLMDSAKLDTSGLPGFYKNLFKVWNFFTLQRSNRTHSLHWLLKEPLIHGARFDISNISCFFPGLHRTLLEVRTITLGHLVNLTGADFRNAEKVATRLNIRSTRAVSQLLAKWKDTLTAEERTLLWDHCSRTATPNTGDIFHSPPLTKRAGDLQWRVLHGAIAVNNAFISVLNPEVGTECPFCINREARYMYYISSVLQEDAVTPQTPDHITNILKLLPASSHCNQMLQNVLEEVRSDCNFSIRKSIVDYILIDEQQRRRLSIFSVPRPFPRRVIRAPVPWSDSYRHAHTWCTQNLFTLNPIMQQLQELWINNFSDLRFVQLEDFHLNNLPLLPSEFQQFIQTQCQTIRDLLINISLFVLDTFVTLKMWLPQCASLFYTYKDTWLPLVPQRDDVVPVKAQTFFSCVAALMSLQLRSLVIASLHDLLHFLSLYQDGNDFRECYDELSYTQRPLLLVKLKVEESSVTFQPPLSQCWELITNSFIHIISSADRLPRVECNLFSELQKKDLTLRSVRHDELLVKDLQSRARVIYQKNTVGPHRYLDIYNKYSNLLDQSARQDILSFLQEKHSLQGFVKKIEGLNDVCNEISSLRVTVPLSLFCLEAVKLHQDLCDRTENLKHLLITCELEENRQLNQSICHHYQQILNTVMSVPANTEELVELSHFMKHTSDVTLYTLQDEISEASKRLNFLLDYATLTGDDIKLNSRVFHWPEHVRNVCEVHKDKLTSQRYHVEDQLRKKIAELEHTLQSVSKDMEVFKKKEVMSVEELKNNVEKLSEITACLENASTQLECLSEVKMGRGSPIPPMLRPKIVEQYQKGVSQRKIAKSLKLSSSTVHNIIQRFRESGTISVRKGQGRKTILDARDLRALRRHCITYRNAAVMEITTWAQEYFQKTLSVNTIHRAIRRRRLKLYRSKKKPYLNMIQKRRRFLWAKAHLKWTVAKWKTVLWSDQSKFEVLFGKLGHHVIRTKEDKDNPSCYQRSVQKSASLMLINKEEFLLEKEQTQLPLLQIIMTNKQPYDQLWSTALNFHTKSDIWMNSPFMQLNAEQISDDLSNMYRQMYKVMKVFSEVVAPRRVAESFRSKIENFKQHLPILSTICNPGIKARHWEKISSIVGFEVKPDAHTSLLNMLELSLHKYTEKLEEIGASASKEYSLEKALEKMKNEWTDLQFSFTQYRDTGTSVVSAVDDIQMLLDDHIIKTQTIKGSPFIKPIEAECKEWEERLLQVQDILDAMLKCQSSWLYLEPIFSSEDIIAQMPEEGRKFSIVDTCWRDMVTEALKDTHVLVTTAQPNMLERLQESNVFLEQIQHGLNTYLEEKRLYFPRFFFLSNDELLEILSETKDPQRVQPHLKKCFEGIAKLEFSTELQITGMISSERETVPFTHPIYPAKAKGMVEKWLLEVEHTMLRSVKDVIQSGLEQYLEAYVEQCNAQIADIVELVRGKLSGGARLTRGALTVIDVHARDVVAKLAKEEVSSLKDFQWISQLRYYWEGKEVMVRMITTEVTYGYEYLGNSPRLVITPLTDRCYRTLMGALKLNLGGAPEGPAGTGKTETTKDLAKALAKQCVVFNCSDGLDYKAMSKFFKGLAQSGAWACFDEFNRIEASTVEVLSVVAQQVFSIQQAIMKDLKRFFFEGTELSLNPTCCVFITMNPGYAGRAELPDNLKALFRTVAMMVPDYALIGEISLYSMGFIQSRSLAQKIVATYRLCSEQLSSQHHYDYGMRAVKSVLTAAGNLKLGVPTGGRERAAAPSTDGCQHGQIPCPGRPPLPGVCGIISDLFPGVVLPKPDYELLLKALHENIRKLKLQPVPWFISKIIQVYEMMLVRHGFMIVGEPLGGKTSAYKVLAGALRNLYEGGLVEEFAVDFRIINPKSITMGQLYGCFDPVSHEWGGRRLGHSVSGAGPVDKRGPPLCLMSGEIIQMSPKMSLIFEPADLEQASPATVSRCGMIYMEPHQLGWTPLRDSYMDTLPDNLSPEHKELIVDLFDWLVQPCLDFIAHNCRFLVQTSHIHLAYSLMRLYSCLLDAIAAAGQEKAEPMSSQQMTLWLQGLFLFAVVWTVGGTINGDSRKKFDVFYRNLLTGMMDEHPRPKSVKLTKNSIFPERGLVYDYYFHKQGSGQWNTWTDSISKEESTIPPGANVSDLIIPTIETARQFFFLRTYLSHQVPLLFVGPTGTGKSIINSNFLMSLPKEKYTPNCLNFSARTSANQVQDIIMAKLGPTPERCVRTTAGKEVYRLRGLDRYDLNMPAKEVYGAQPPIELLRQWIDHHHWYDKKDTSRLDIVDVLFISAMGPPGGGRNDITGRFTRHLNIVSIDSFDDETLSKIFTSIIDWHFSTGFDVSFCRLGKILVQATMAVYKDAKETFLPTPSKSHYVFNLRDFARVIKGVLLCPHTHMQDGDKLIRLWIHEVYRVFYDRLIDNEDRKTFFNIVRERTSAYFKQTLDKLLCHLSPSGNVSDENIRSLFFGDYATPDSDVNRTYDEIRDLQSLTRVMDHHLQEFNSMSTAPMSLVMFQFAIEHISRICRVLKQDNGHLLLVGIGGSGRSSAAKLATFIGQYELFQIELTKNYGRSEWRDDLKRVMTQAGVEGKKTTFLLGDGQMKDEMFVEDVNTLLNTGDVPNMFAQDERAEIMEKMQSVAKNEGRKIDTTPLSMYNFFIDRVKENLHIVLAMSPIGDAFRNRLRMFPSLINCCTIDWFQAWPTDALEMVANKFLEDMDLENQIRTEVVEMCKTFQESVQKLSELYYSQLRRHNYVTPASYLELILTFKTLLKAKRNEVDTFRNRYVIGLDKLDFASSQVAVMQQELTALQPELIRSSAETNEMMLKIEKETLEVDGKKKLVAADEKVANEAAAAAKAIKDECEGDLAEAMPALEAALSALDTLKPSDITVVKSMLNPPGPVKLVLESICVMTGIRPERKPDPGGSGKMIEDYWGPSKKLLGDLKFLESLKAFDKDNIPAANIKKIREKFIDNPDFQPALIKNVSSACEGLCKWVRAMEVYDRVAKVVAPKKERLCRAEEELAVQMKTLEVKRSELKAVEERLCSLNDTFAVMMQKTKDLEDNIKLCSQKLIRAEKLICGLGGEKDRWTEAARSLGIKYTNLTGDVLLSSATVSYLGAFTVDYRMECQQEWHKICMKRKVPCSENFTLSNTLGNPVLIRAWRIAGLPVDTFSTDNGIIVSNSRRWPLMIDPQGQANKWIKNMEKANKLAIIKLSDSNYVRTLENAIQFGTPVLLENVGEELDAVLEPVLLKQTFKQQGVEYLKLGENIIEYSQDFRFYITTGLRNPHYLPEVAMKVCLLNFMITPLGLQDQLLGIVAAEEKPELEEKKNQLILESAANSKKLKEIEDKILEVLSSSQGNILEDEIAIEVLSSSKVLSEEILEKQKIASETELEIDKTRMGYRPVAEHSSILFFCISELANIEPMYQYSLTWFISLYLQSIAQSVPSEDLSTRIANILGHFTGSIYNNVCRSLFEKDKMLFALLLTVGIMQGKGQINDLIWRFLLTGGVALDNPHPNPAPEWLSDKAWSEVVRASKLPRLEGLFEDVIENVAEWKRVYDSSRPHRERFPGKWHTLGGMEHMAVLRCFRPDKLVPAVQQFIVENMGRTYIEPPTFDLAKSYSDSNCCSPLIFILSPGSDPTAVLLKFAEDMKMGGSKTQAVSLGQGQGPIAASIIKSALSNGTWVVLQNCHLATSWMPMLEKICEEVITPENTHPNFRLWLTSYPCEKFPVSILQNGVKMTNEPPKGLRANLLHSYLTDPVCDPAFFSSSTQPHAWRKLLFGLCFFHALVQERRSYGPLGWNIPYEFNESDLRISLRQIHMFLDEYEEIPLEALTYLTGECNYGGRVTDDKDRRLLLSLLSTFYSSELIQQDRYRVCEVDLYYVPTHGPYQSYVDYIRSLPITAEPGVFGLHGNADITKDNQETNQLLNGVLLTLPRQTGGGAKSPQDTLGRRSMIGLVVVSSDLRPHVLDTRVKRGVNRSPPGAIRSCGHKVSGAGRGGNPQTQWWTLEVRDAVKLKKESYQAWLARGTPEAAEAYRQAKRTAARMVSEAKTWVWEEFGEAMEKNYWTASGKFWQAVRCLRRGKQLSANTVYSGGGELLGYCRMEVVDELAEDIMSKLPPDFNTEKVMSKYPVMYEESMNTVLRQEIIRFNRLTEVVRSSLVNIRKALKGQVVMSAELEDVYNSMLVGKVPAMWAAKSYPSLKPLGSYVSDLLSRLHFLQEWIDNGPPAVFWLSGFYFTQSFLTGVSQNFARKYTIPIDYIGFEFEVMKQEDEMEVKPEDGAYVRGLFLEGARWDGEQMVIGESQPKILFDSLPIIWLKPGESSTFLHDGVYVCPVYKTSVRRGTLSTTGHSTNYVLSIELPSDRPQKHWINRGVAALCQLDD</sequence>
<dbReference type="InterPro" id="IPR041466">
    <property type="entry name" value="Dynein_AAA5_ext"/>
</dbReference>
<dbReference type="GO" id="GO:0005874">
    <property type="term" value="C:microtubule"/>
    <property type="evidence" value="ECO:0007669"/>
    <property type="project" value="UniProtKB-KW"/>
</dbReference>
<dbReference type="InterPro" id="IPR041658">
    <property type="entry name" value="AAA_lid_11"/>
</dbReference>
<evidence type="ECO:0000259" key="23">
    <source>
        <dbReference type="Pfam" id="PF12774"/>
    </source>
</evidence>
<evidence type="ECO:0000256" key="5">
    <source>
        <dbReference type="ARBA" id="ARBA00022701"/>
    </source>
</evidence>
<dbReference type="InterPro" id="IPR041228">
    <property type="entry name" value="Dynein_C"/>
</dbReference>
<dbReference type="Gene3D" id="1.10.472.130">
    <property type="match status" value="1"/>
</dbReference>
<dbReference type="GO" id="GO:0045505">
    <property type="term" value="F:dynein intermediate chain binding"/>
    <property type="evidence" value="ECO:0007669"/>
    <property type="project" value="InterPro"/>
</dbReference>
<keyword evidence="14" id="KW-0206">Cytoskeleton</keyword>
<dbReference type="InterPro" id="IPR024743">
    <property type="entry name" value="Dynein_HC_stalk"/>
</dbReference>
<dbReference type="FunFam" id="3.10.490.20:FF:000001">
    <property type="entry name" value="dynein heavy chain 7, axonemal"/>
    <property type="match status" value="1"/>
</dbReference>
<feature type="domain" description="Dynein heavy chain AAA lid" evidence="30">
    <location>
        <begin position="4155"/>
        <end position="4294"/>
    </location>
</feature>
<dbReference type="InterPro" id="IPR004273">
    <property type="entry name" value="Dynein_heavy_D6_P-loop"/>
</dbReference>
<feature type="region of interest" description="Disordered" evidence="20">
    <location>
        <begin position="4355"/>
        <end position="4380"/>
    </location>
</feature>
<dbReference type="GO" id="GO:0003677">
    <property type="term" value="F:DNA binding"/>
    <property type="evidence" value="ECO:0007669"/>
    <property type="project" value="InterPro"/>
</dbReference>
<evidence type="ECO:0000256" key="13">
    <source>
        <dbReference type="ARBA" id="ARBA00023175"/>
    </source>
</evidence>
<name>A0AAE0VER0_9TELE</name>
<evidence type="ECO:0000259" key="22">
    <source>
        <dbReference type="Pfam" id="PF08393"/>
    </source>
</evidence>
<dbReference type="InterPro" id="IPR026983">
    <property type="entry name" value="DHC"/>
</dbReference>
<dbReference type="InterPro" id="IPR027417">
    <property type="entry name" value="P-loop_NTPase"/>
</dbReference>
<feature type="domain" description="Dynein heavy chain hydrolytic ATP-binding dynein motor region" evidence="23">
    <location>
        <begin position="1896"/>
        <end position="2228"/>
    </location>
</feature>
<dbReference type="Pfam" id="PF17852">
    <property type="entry name" value="Dynein_AAA_lid"/>
    <property type="match status" value="1"/>
</dbReference>
<gene>
    <name evidence="32" type="ORF">QTP70_032617</name>
</gene>
<keyword evidence="33" id="KW-1185">Reference proteome</keyword>
<dbReference type="Gene3D" id="6.10.140.1060">
    <property type="match status" value="1"/>
</dbReference>
<evidence type="ECO:0000256" key="12">
    <source>
        <dbReference type="ARBA" id="ARBA00023069"/>
    </source>
</evidence>
<dbReference type="GO" id="GO:0005524">
    <property type="term" value="F:ATP binding"/>
    <property type="evidence" value="ECO:0007669"/>
    <property type="project" value="UniProtKB-KW"/>
</dbReference>
<evidence type="ECO:0000259" key="26">
    <source>
        <dbReference type="Pfam" id="PF12781"/>
    </source>
</evidence>
<dbReference type="Pfam" id="PF12780">
    <property type="entry name" value="AAA_8"/>
    <property type="match status" value="1"/>
</dbReference>
<feature type="non-terminal residue" evidence="32">
    <location>
        <position position="4763"/>
    </location>
</feature>
<feature type="domain" description="Dynein heavy chain coiled coil stalk" evidence="24">
    <location>
        <begin position="3168"/>
        <end position="3509"/>
    </location>
</feature>
<dbReference type="InterPro" id="IPR043157">
    <property type="entry name" value="Dynein_AAA1S"/>
</dbReference>
<dbReference type="FunFam" id="1.10.287.2620:FF:000002">
    <property type="entry name" value="Dynein heavy chain 2, axonemal"/>
    <property type="match status" value="1"/>
</dbReference>
<evidence type="ECO:0000256" key="14">
    <source>
        <dbReference type="ARBA" id="ARBA00023212"/>
    </source>
</evidence>
<proteinExistence type="inferred from homology"/>
<feature type="domain" description="Insertion element IS150 protein InsJ-like helix-turn-helix" evidence="27">
    <location>
        <begin position="1203"/>
        <end position="1250"/>
    </location>
</feature>
<evidence type="ECO:0000256" key="8">
    <source>
        <dbReference type="ARBA" id="ARBA00022840"/>
    </source>
</evidence>
<evidence type="ECO:0000256" key="18">
    <source>
        <dbReference type="ARBA" id="ARBA00082097"/>
    </source>
</evidence>
<dbReference type="FunFam" id="1.20.920.30:FF:000002">
    <property type="entry name" value="Dynein axonemal heavy chain 3"/>
    <property type="match status" value="1"/>
</dbReference>
<evidence type="ECO:0000256" key="15">
    <source>
        <dbReference type="ARBA" id="ARBA00023273"/>
    </source>
</evidence>